<dbReference type="GO" id="GO:0016829">
    <property type="term" value="F:lyase activity"/>
    <property type="evidence" value="ECO:0007669"/>
    <property type="project" value="UniProtKB-KW"/>
</dbReference>
<keyword evidence="3 5" id="KW-0548">Nucleotidyltransferase</keyword>
<dbReference type="Pfam" id="PF03802">
    <property type="entry name" value="CitX"/>
    <property type="match status" value="1"/>
</dbReference>
<dbReference type="InterPro" id="IPR005551">
    <property type="entry name" value="CitX"/>
</dbReference>
<protein>
    <recommendedName>
        <fullName evidence="1">citrate lyase holo-[acyl-carrier protein] synthase</fullName>
        <ecNumber evidence="1">2.7.7.61</ecNumber>
    </recommendedName>
</protein>
<evidence type="ECO:0000313" key="5">
    <source>
        <dbReference type="EMBL" id="MDB1126151.1"/>
    </source>
</evidence>
<evidence type="ECO:0000256" key="2">
    <source>
        <dbReference type="ARBA" id="ARBA00022679"/>
    </source>
</evidence>
<gene>
    <name evidence="5" type="primary">citX</name>
    <name evidence="5" type="ORF">PGX00_21765</name>
</gene>
<dbReference type="EC" id="2.7.7.61" evidence="1"/>
<keyword evidence="5" id="KW-0456">Lyase</keyword>
<sequence>MHSSISLYDSYLCKETRAKKQQQLVKKFKTPVITIKAHMPKELRKNGYVAEIIEQAFQSVKQTLSQQGFIIVASDDHKGFAGEERYLAVQCRSASELKKFMMEIENSHSLGQLMDLNVMDGEGKTISRGSCKMSARKCIICNCPAPECAKRHQHNLEELNARIEQIIEESMVTA</sequence>
<reference evidence="5 6" key="1">
    <citation type="submission" date="2023-01" db="EMBL/GenBank/DDBJ databases">
        <title>Vibrio sp. KJ40-1 sp.nov, isolated from marine algae.</title>
        <authorList>
            <person name="Butt M."/>
            <person name="Kim J.M.J."/>
            <person name="Jeon C.O.C."/>
        </authorList>
    </citation>
    <scope>NUCLEOTIDE SEQUENCE [LARGE SCALE GENOMIC DNA]</scope>
    <source>
        <strain evidence="5 6">KJ40-1</strain>
    </source>
</reference>
<evidence type="ECO:0000256" key="1">
    <source>
        <dbReference type="ARBA" id="ARBA00012524"/>
    </source>
</evidence>
<dbReference type="Proteomes" id="UP001210678">
    <property type="component" value="Unassembled WGS sequence"/>
</dbReference>
<accession>A0ABT4YX72</accession>
<comment type="caution">
    <text evidence="5">The sequence shown here is derived from an EMBL/GenBank/DDBJ whole genome shotgun (WGS) entry which is preliminary data.</text>
</comment>
<keyword evidence="6" id="KW-1185">Reference proteome</keyword>
<keyword evidence="2 5" id="KW-0808">Transferase</keyword>
<proteinExistence type="predicted"/>
<evidence type="ECO:0000256" key="4">
    <source>
        <dbReference type="ARBA" id="ARBA00048574"/>
    </source>
</evidence>
<dbReference type="RefSeq" id="WP_272140522.1">
    <property type="nucleotide sequence ID" value="NZ_JAQLOI010000003.1"/>
</dbReference>
<evidence type="ECO:0000256" key="3">
    <source>
        <dbReference type="ARBA" id="ARBA00022695"/>
    </source>
</evidence>
<comment type="catalytic activity">
    <reaction evidence="4">
        <text>apo-[citrate lyase ACP] + 2'-(5''-triphospho-alpha-D-ribosyl)-3'-dephospho-CoA = holo-[citrate lyase ACP] + diphosphate</text>
        <dbReference type="Rhea" id="RHEA:16333"/>
        <dbReference type="Rhea" id="RHEA-COMP:10157"/>
        <dbReference type="Rhea" id="RHEA-COMP:10158"/>
        <dbReference type="ChEBI" id="CHEBI:29999"/>
        <dbReference type="ChEBI" id="CHEBI:33019"/>
        <dbReference type="ChEBI" id="CHEBI:61378"/>
        <dbReference type="ChEBI" id="CHEBI:82683"/>
        <dbReference type="EC" id="2.7.7.61"/>
    </reaction>
</comment>
<evidence type="ECO:0000313" key="6">
    <source>
        <dbReference type="Proteomes" id="UP001210678"/>
    </source>
</evidence>
<name>A0ABT4YX72_9VIBR</name>
<dbReference type="NCBIfam" id="TIGR03124">
    <property type="entry name" value="citrate_citX"/>
    <property type="match status" value="1"/>
</dbReference>
<dbReference type="GO" id="GO:0050519">
    <property type="term" value="F:holo-citrate lyase synthase activity"/>
    <property type="evidence" value="ECO:0007669"/>
    <property type="project" value="UniProtKB-EC"/>
</dbReference>
<dbReference type="EMBL" id="JAQLOI010000003">
    <property type="protein sequence ID" value="MDB1126151.1"/>
    <property type="molecule type" value="Genomic_DNA"/>
</dbReference>
<organism evidence="5 6">
    <name type="scientific">Vibrio algarum</name>
    <dbReference type="NCBI Taxonomy" id="3020714"/>
    <lineage>
        <taxon>Bacteria</taxon>
        <taxon>Pseudomonadati</taxon>
        <taxon>Pseudomonadota</taxon>
        <taxon>Gammaproteobacteria</taxon>
        <taxon>Vibrionales</taxon>
        <taxon>Vibrionaceae</taxon>
        <taxon>Vibrio</taxon>
    </lineage>
</organism>